<dbReference type="GO" id="GO:0005634">
    <property type="term" value="C:nucleus"/>
    <property type="evidence" value="ECO:0007669"/>
    <property type="project" value="UniProtKB-SubCell"/>
</dbReference>
<dbReference type="VEuPathDB" id="VectorBase:HLOH_049176"/>
<dbReference type="SUPFAM" id="SSF140996">
    <property type="entry name" value="Hermes dimerisation domain"/>
    <property type="match status" value="1"/>
</dbReference>
<name>A0A9J6GN03_HAELO</name>
<dbReference type="InterPro" id="IPR052035">
    <property type="entry name" value="ZnF_BED_domain_contain"/>
</dbReference>
<dbReference type="SUPFAM" id="SSF53098">
    <property type="entry name" value="Ribonuclease H-like"/>
    <property type="match status" value="1"/>
</dbReference>
<dbReference type="InterPro" id="IPR012337">
    <property type="entry name" value="RNaseH-like_sf"/>
</dbReference>
<keyword evidence="7" id="KW-1185">Reference proteome</keyword>
<dbReference type="OMA" id="CHYIGDD"/>
<evidence type="ECO:0000256" key="5">
    <source>
        <dbReference type="ARBA" id="ARBA00023242"/>
    </source>
</evidence>
<keyword evidence="5" id="KW-0539">Nucleus</keyword>
<dbReference type="PANTHER" id="PTHR46481:SF10">
    <property type="entry name" value="ZINC FINGER BED DOMAIN-CONTAINING PROTEIN 39"/>
    <property type="match status" value="1"/>
</dbReference>
<sequence>MIAKDLQPYEFIEKKGFKDLMHHLQPQYKVPHRTTFSRNVIPELYESTVYSLKVEIASDMATSVESITFTTDMWTSNANQSYIALTCHYMTLNFTIKAFTLACAHFRESHTAANIKTCLTKITENWSLDLTNVFAYVVIDNGRNIRAAVRQTDWTPLQCLGHTFQLAVRDAKEETPAVSLLCKKARAIVGHYKHSAQANRRPKNCQKRMELPDVSLIQDVETRWNSEHAMLSHLVDLKDAVSLEMATSETSVTFL</sequence>
<evidence type="ECO:0000313" key="6">
    <source>
        <dbReference type="EMBL" id="KAH9375516.1"/>
    </source>
</evidence>
<protein>
    <recommendedName>
        <fullName evidence="8">Zinc finger BED domain-containing 1-like protein</fullName>
    </recommendedName>
</protein>
<keyword evidence="2" id="KW-0479">Metal-binding</keyword>
<dbReference type="OrthoDB" id="6513808at2759"/>
<dbReference type="EMBL" id="JABSTR010000007">
    <property type="protein sequence ID" value="KAH9375516.1"/>
    <property type="molecule type" value="Genomic_DNA"/>
</dbReference>
<evidence type="ECO:0000256" key="2">
    <source>
        <dbReference type="ARBA" id="ARBA00022723"/>
    </source>
</evidence>
<evidence type="ECO:0000256" key="1">
    <source>
        <dbReference type="ARBA" id="ARBA00004123"/>
    </source>
</evidence>
<evidence type="ECO:0000256" key="4">
    <source>
        <dbReference type="ARBA" id="ARBA00022833"/>
    </source>
</evidence>
<organism evidence="6 7">
    <name type="scientific">Haemaphysalis longicornis</name>
    <name type="common">Bush tick</name>
    <dbReference type="NCBI Taxonomy" id="44386"/>
    <lineage>
        <taxon>Eukaryota</taxon>
        <taxon>Metazoa</taxon>
        <taxon>Ecdysozoa</taxon>
        <taxon>Arthropoda</taxon>
        <taxon>Chelicerata</taxon>
        <taxon>Arachnida</taxon>
        <taxon>Acari</taxon>
        <taxon>Parasitiformes</taxon>
        <taxon>Ixodida</taxon>
        <taxon>Ixodoidea</taxon>
        <taxon>Ixodidae</taxon>
        <taxon>Haemaphysalinae</taxon>
        <taxon>Haemaphysalis</taxon>
    </lineage>
</organism>
<accession>A0A9J6GN03</accession>
<proteinExistence type="predicted"/>
<dbReference type="GO" id="GO:0008270">
    <property type="term" value="F:zinc ion binding"/>
    <property type="evidence" value="ECO:0007669"/>
    <property type="project" value="UniProtKB-KW"/>
</dbReference>
<evidence type="ECO:0000313" key="7">
    <source>
        <dbReference type="Proteomes" id="UP000821853"/>
    </source>
</evidence>
<dbReference type="PANTHER" id="PTHR46481">
    <property type="entry name" value="ZINC FINGER BED DOMAIN-CONTAINING PROTEIN 4"/>
    <property type="match status" value="1"/>
</dbReference>
<dbReference type="AlphaFoldDB" id="A0A9J6GN03"/>
<comment type="caution">
    <text evidence="6">The sequence shown here is derived from an EMBL/GenBank/DDBJ whole genome shotgun (WGS) entry which is preliminary data.</text>
</comment>
<evidence type="ECO:0008006" key="8">
    <source>
        <dbReference type="Google" id="ProtNLM"/>
    </source>
</evidence>
<keyword evidence="4" id="KW-0862">Zinc</keyword>
<reference evidence="6 7" key="1">
    <citation type="journal article" date="2020" name="Cell">
        <title>Large-Scale Comparative Analyses of Tick Genomes Elucidate Their Genetic Diversity and Vector Capacities.</title>
        <authorList>
            <consortium name="Tick Genome and Microbiome Consortium (TIGMIC)"/>
            <person name="Jia N."/>
            <person name="Wang J."/>
            <person name="Shi W."/>
            <person name="Du L."/>
            <person name="Sun Y."/>
            <person name="Zhan W."/>
            <person name="Jiang J.F."/>
            <person name="Wang Q."/>
            <person name="Zhang B."/>
            <person name="Ji P."/>
            <person name="Bell-Sakyi L."/>
            <person name="Cui X.M."/>
            <person name="Yuan T.T."/>
            <person name="Jiang B.G."/>
            <person name="Yang W.F."/>
            <person name="Lam T.T."/>
            <person name="Chang Q.C."/>
            <person name="Ding S.J."/>
            <person name="Wang X.J."/>
            <person name="Zhu J.G."/>
            <person name="Ruan X.D."/>
            <person name="Zhao L."/>
            <person name="Wei J.T."/>
            <person name="Ye R.Z."/>
            <person name="Que T.C."/>
            <person name="Du C.H."/>
            <person name="Zhou Y.H."/>
            <person name="Cheng J.X."/>
            <person name="Dai P.F."/>
            <person name="Guo W.B."/>
            <person name="Han X.H."/>
            <person name="Huang E.J."/>
            <person name="Li L.F."/>
            <person name="Wei W."/>
            <person name="Gao Y.C."/>
            <person name="Liu J.Z."/>
            <person name="Shao H.Z."/>
            <person name="Wang X."/>
            <person name="Wang C.C."/>
            <person name="Yang T.C."/>
            <person name="Huo Q.B."/>
            <person name="Li W."/>
            <person name="Chen H.Y."/>
            <person name="Chen S.E."/>
            <person name="Zhou L.G."/>
            <person name="Ni X.B."/>
            <person name="Tian J.H."/>
            <person name="Sheng Y."/>
            <person name="Liu T."/>
            <person name="Pan Y.S."/>
            <person name="Xia L.Y."/>
            <person name="Li J."/>
            <person name="Zhao F."/>
            <person name="Cao W.C."/>
        </authorList>
    </citation>
    <scope>NUCLEOTIDE SEQUENCE [LARGE SCALE GENOMIC DNA]</scope>
    <source>
        <strain evidence="6">HaeL-2018</strain>
    </source>
</reference>
<gene>
    <name evidence="6" type="ORF">HPB48_016076</name>
</gene>
<comment type="subcellular location">
    <subcellularLocation>
        <location evidence="1">Nucleus</location>
    </subcellularLocation>
</comment>
<keyword evidence="3" id="KW-0863">Zinc-finger</keyword>
<evidence type="ECO:0000256" key="3">
    <source>
        <dbReference type="ARBA" id="ARBA00022771"/>
    </source>
</evidence>
<dbReference type="Proteomes" id="UP000821853">
    <property type="component" value="Chromosome 5"/>
</dbReference>